<keyword evidence="3 5" id="KW-0378">Hydrolase</keyword>
<dbReference type="PRINTS" id="PR00112">
    <property type="entry name" value="ACYLPHPHTASE"/>
</dbReference>
<evidence type="ECO:0000256" key="9">
    <source>
        <dbReference type="SAM" id="Phobius"/>
    </source>
</evidence>
<comment type="similarity">
    <text evidence="1 7">Belongs to the acylphosphatase family.</text>
</comment>
<dbReference type="PROSITE" id="PS51160">
    <property type="entry name" value="ACYLPHOSPHATASE_3"/>
    <property type="match status" value="1"/>
</dbReference>
<keyword evidence="9" id="KW-1133">Transmembrane helix</keyword>
<dbReference type="Gene3D" id="3.30.70.100">
    <property type="match status" value="1"/>
</dbReference>
<comment type="catalytic activity">
    <reaction evidence="4 5 6">
        <text>an acyl phosphate + H2O = a carboxylate + phosphate + H(+)</text>
        <dbReference type="Rhea" id="RHEA:14965"/>
        <dbReference type="ChEBI" id="CHEBI:15377"/>
        <dbReference type="ChEBI" id="CHEBI:15378"/>
        <dbReference type="ChEBI" id="CHEBI:29067"/>
        <dbReference type="ChEBI" id="CHEBI:43474"/>
        <dbReference type="ChEBI" id="CHEBI:59918"/>
        <dbReference type="EC" id="3.6.1.7"/>
    </reaction>
</comment>
<dbReference type="PROSITE" id="PS00150">
    <property type="entry name" value="ACYLPHOSPHATASE_1"/>
    <property type="match status" value="1"/>
</dbReference>
<keyword evidence="9" id="KW-0812">Transmembrane</keyword>
<feature type="transmembrane region" description="Helical" evidence="9">
    <location>
        <begin position="6"/>
        <end position="25"/>
    </location>
</feature>
<dbReference type="InterPro" id="IPR036046">
    <property type="entry name" value="Acylphosphatase-like_dom_sf"/>
</dbReference>
<evidence type="ECO:0000313" key="12">
    <source>
        <dbReference type="Proteomes" id="UP001642520"/>
    </source>
</evidence>
<dbReference type="EMBL" id="CAXAJV020001293">
    <property type="protein sequence ID" value="CAL7943119.1"/>
    <property type="molecule type" value="Genomic_DNA"/>
</dbReference>
<dbReference type="SUPFAM" id="SSF54975">
    <property type="entry name" value="Acylphosphatase/BLUF domain-like"/>
    <property type="match status" value="1"/>
</dbReference>
<dbReference type="Pfam" id="PF00708">
    <property type="entry name" value="Acylphosphatase"/>
    <property type="match status" value="1"/>
</dbReference>
<evidence type="ECO:0000256" key="3">
    <source>
        <dbReference type="ARBA" id="ARBA00022801"/>
    </source>
</evidence>
<keyword evidence="12" id="KW-1185">Reference proteome</keyword>
<feature type="active site" evidence="5">
    <location>
        <position position="52"/>
    </location>
</feature>
<evidence type="ECO:0000256" key="7">
    <source>
        <dbReference type="RuleBase" id="RU004168"/>
    </source>
</evidence>
<dbReference type="PROSITE" id="PS00151">
    <property type="entry name" value="ACYLPHOSPHATASE_2"/>
    <property type="match status" value="1"/>
</dbReference>
<evidence type="ECO:0000256" key="1">
    <source>
        <dbReference type="ARBA" id="ARBA00005614"/>
    </source>
</evidence>
<dbReference type="InterPro" id="IPR017968">
    <property type="entry name" value="Acylphosphatase_CS"/>
</dbReference>
<dbReference type="InterPro" id="IPR001792">
    <property type="entry name" value="Acylphosphatase-like_dom"/>
</dbReference>
<evidence type="ECO:0000256" key="6">
    <source>
        <dbReference type="RuleBase" id="RU000553"/>
    </source>
</evidence>
<protein>
    <recommendedName>
        <fullName evidence="2 5">Acylphosphatase</fullName>
        <ecNumber evidence="2 5">3.6.1.7</ecNumber>
    </recommendedName>
</protein>
<dbReference type="InterPro" id="IPR020456">
    <property type="entry name" value="Acylphosphatase"/>
</dbReference>
<name>A0ABP1NQ21_XYLVO</name>
<accession>A0ABP1NQ21</accession>
<feature type="active site" evidence="5">
    <location>
        <position position="70"/>
    </location>
</feature>
<organism evidence="11 12">
    <name type="scientific">Xylocopa violacea</name>
    <name type="common">Violet carpenter bee</name>
    <name type="synonym">Apis violacea</name>
    <dbReference type="NCBI Taxonomy" id="135666"/>
    <lineage>
        <taxon>Eukaryota</taxon>
        <taxon>Metazoa</taxon>
        <taxon>Ecdysozoa</taxon>
        <taxon>Arthropoda</taxon>
        <taxon>Hexapoda</taxon>
        <taxon>Insecta</taxon>
        <taxon>Pterygota</taxon>
        <taxon>Neoptera</taxon>
        <taxon>Endopterygota</taxon>
        <taxon>Hymenoptera</taxon>
        <taxon>Apocrita</taxon>
        <taxon>Aculeata</taxon>
        <taxon>Apoidea</taxon>
        <taxon>Anthophila</taxon>
        <taxon>Apidae</taxon>
        <taxon>Xylocopa</taxon>
        <taxon>Xylocopa</taxon>
    </lineage>
</organism>
<feature type="compositionally biased region" description="Basic and acidic residues" evidence="8">
    <location>
        <begin position="105"/>
        <end position="115"/>
    </location>
</feature>
<evidence type="ECO:0000256" key="2">
    <source>
        <dbReference type="ARBA" id="ARBA00012150"/>
    </source>
</evidence>
<dbReference type="PANTHER" id="PTHR10029">
    <property type="entry name" value="ACYLPHOSPHATASE"/>
    <property type="match status" value="1"/>
</dbReference>
<reference evidence="11 12" key="1">
    <citation type="submission" date="2024-08" db="EMBL/GenBank/DDBJ databases">
        <authorList>
            <person name="Will J Nash"/>
            <person name="Angela Man"/>
            <person name="Seanna McTaggart"/>
            <person name="Kendall Baker"/>
            <person name="Tom Barker"/>
            <person name="Leah Catchpole"/>
            <person name="Alex Durrant"/>
            <person name="Karim Gharbi"/>
            <person name="Naomi Irish"/>
            <person name="Gemy Kaithakottil"/>
            <person name="Debby Ku"/>
            <person name="Aaliyah Providence"/>
            <person name="Felix Shaw"/>
            <person name="David Swarbreck"/>
            <person name="Chris Watkins"/>
            <person name="Ann M. McCartney"/>
            <person name="Giulio Formenti"/>
            <person name="Alice Mouton"/>
            <person name="Noel Vella"/>
            <person name="Bjorn M von Reumont"/>
            <person name="Adriana Vella"/>
            <person name="Wilfried Haerty"/>
        </authorList>
    </citation>
    <scope>NUCLEOTIDE SEQUENCE [LARGE SCALE GENOMIC DNA]</scope>
</reference>
<dbReference type="EC" id="3.6.1.7" evidence="2 5"/>
<keyword evidence="9" id="KW-0472">Membrane</keyword>
<proteinExistence type="inferred from homology"/>
<evidence type="ECO:0000256" key="4">
    <source>
        <dbReference type="ARBA" id="ARBA00047645"/>
    </source>
</evidence>
<feature type="domain" description="Acylphosphatase-like" evidence="10">
    <location>
        <begin position="37"/>
        <end position="127"/>
    </location>
</feature>
<dbReference type="Proteomes" id="UP001642520">
    <property type="component" value="Unassembled WGS sequence"/>
</dbReference>
<sequence>MLTNQQLKIILCFLVVSTFISGLTLQDINPIMSKLVGVDFEVYGRVQGVFFRKHTQKRGIELGLKGWCMNTDKGTVVGRLEGEKEKVEEMKNWLRYTGSPQSAIDKAEFRNEKELSQPTLSGFEVKK</sequence>
<gene>
    <name evidence="11" type="ORF">XYLVIOL_LOCUS5895</name>
</gene>
<evidence type="ECO:0000313" key="11">
    <source>
        <dbReference type="EMBL" id="CAL7943119.1"/>
    </source>
</evidence>
<feature type="region of interest" description="Disordered" evidence="8">
    <location>
        <begin position="105"/>
        <end position="127"/>
    </location>
</feature>
<comment type="caution">
    <text evidence="11">The sequence shown here is derived from an EMBL/GenBank/DDBJ whole genome shotgun (WGS) entry which is preliminary data.</text>
</comment>
<evidence type="ECO:0000256" key="8">
    <source>
        <dbReference type="SAM" id="MobiDB-lite"/>
    </source>
</evidence>
<dbReference type="PANTHER" id="PTHR10029:SF3">
    <property type="entry name" value="ACYLPHOSPHATASE-RELATED"/>
    <property type="match status" value="1"/>
</dbReference>
<evidence type="ECO:0000256" key="5">
    <source>
        <dbReference type="PROSITE-ProRule" id="PRU00520"/>
    </source>
</evidence>
<evidence type="ECO:0000259" key="10">
    <source>
        <dbReference type="PROSITE" id="PS51160"/>
    </source>
</evidence>